<proteinExistence type="predicted"/>
<dbReference type="AlphaFoldDB" id="A0A3M7S2F0"/>
<dbReference type="Proteomes" id="UP000276133">
    <property type="component" value="Unassembled WGS sequence"/>
</dbReference>
<protein>
    <submittedName>
        <fullName evidence="1">Uncharacterized protein</fullName>
    </submittedName>
</protein>
<gene>
    <name evidence="1" type="ORF">BpHYR1_051477</name>
</gene>
<name>A0A3M7S2F0_BRAPC</name>
<reference evidence="1 2" key="1">
    <citation type="journal article" date="2018" name="Sci. Rep.">
        <title>Genomic signatures of local adaptation to the degree of environmental predictability in rotifers.</title>
        <authorList>
            <person name="Franch-Gras L."/>
            <person name="Hahn C."/>
            <person name="Garcia-Roger E.M."/>
            <person name="Carmona M.J."/>
            <person name="Serra M."/>
            <person name="Gomez A."/>
        </authorList>
    </citation>
    <scope>NUCLEOTIDE SEQUENCE [LARGE SCALE GENOMIC DNA]</scope>
    <source>
        <strain evidence="1">HYR1</strain>
    </source>
</reference>
<keyword evidence="2" id="KW-1185">Reference proteome</keyword>
<accession>A0A3M7S2F0</accession>
<sequence>MLVSVLNYSTNSKPLIKCFKILISHVFEISFIVKIKKKDQLITASFSFFVKVEYLENKL</sequence>
<comment type="caution">
    <text evidence="1">The sequence shown here is derived from an EMBL/GenBank/DDBJ whole genome shotgun (WGS) entry which is preliminary data.</text>
</comment>
<organism evidence="1 2">
    <name type="scientific">Brachionus plicatilis</name>
    <name type="common">Marine rotifer</name>
    <name type="synonym">Brachionus muelleri</name>
    <dbReference type="NCBI Taxonomy" id="10195"/>
    <lineage>
        <taxon>Eukaryota</taxon>
        <taxon>Metazoa</taxon>
        <taxon>Spiralia</taxon>
        <taxon>Gnathifera</taxon>
        <taxon>Rotifera</taxon>
        <taxon>Eurotatoria</taxon>
        <taxon>Monogononta</taxon>
        <taxon>Pseudotrocha</taxon>
        <taxon>Ploima</taxon>
        <taxon>Brachionidae</taxon>
        <taxon>Brachionus</taxon>
    </lineage>
</organism>
<evidence type="ECO:0000313" key="1">
    <source>
        <dbReference type="EMBL" id="RNA29996.1"/>
    </source>
</evidence>
<evidence type="ECO:0000313" key="2">
    <source>
        <dbReference type="Proteomes" id="UP000276133"/>
    </source>
</evidence>
<dbReference type="EMBL" id="REGN01002142">
    <property type="protein sequence ID" value="RNA29996.1"/>
    <property type="molecule type" value="Genomic_DNA"/>
</dbReference>